<accession>W9JPY6</accession>
<evidence type="ECO:0000313" key="1">
    <source>
        <dbReference type="EMBL" id="EWZ31403.1"/>
    </source>
</evidence>
<sequence>MHPLDVDYPAERRHFDQIIRSCEAEQCRRREVKAAEISRVASQFIKSQATPHSTDGDEGVMKSGLCWHDDDAGLGTLQVLADIHGYQTCIRLAPRSRR</sequence>
<dbReference type="EMBL" id="JH717908">
    <property type="protein sequence ID" value="EWZ31403.1"/>
    <property type="molecule type" value="Genomic_DNA"/>
</dbReference>
<dbReference type="VEuPathDB" id="FungiDB:FOZG_15799"/>
<protein>
    <submittedName>
        <fullName evidence="1">Uncharacterized protein</fullName>
    </submittedName>
</protein>
<name>W9JPY6_FUSOX</name>
<organism evidence="1">
    <name type="scientific">Fusarium oxysporum Fo47</name>
    <dbReference type="NCBI Taxonomy" id="660027"/>
    <lineage>
        <taxon>Eukaryota</taxon>
        <taxon>Fungi</taxon>
        <taxon>Dikarya</taxon>
        <taxon>Ascomycota</taxon>
        <taxon>Pezizomycotina</taxon>
        <taxon>Sordariomycetes</taxon>
        <taxon>Hypocreomycetidae</taxon>
        <taxon>Hypocreales</taxon>
        <taxon>Nectriaceae</taxon>
        <taxon>Fusarium</taxon>
        <taxon>Fusarium oxysporum species complex</taxon>
    </lineage>
</organism>
<dbReference type="HOGENOM" id="CLU_2333665_0_0_1"/>
<reference evidence="1" key="2">
    <citation type="submission" date="2012-06" db="EMBL/GenBank/DDBJ databases">
        <title>Annotation of the Genome Sequence of Fusarium oxysporum Fo47.</title>
        <authorList>
            <consortium name="The Broad Institute Genomics Platform"/>
            <person name="Ma L.-J."/>
            <person name="Corby-Kistler H."/>
            <person name="Broz K."/>
            <person name="Gale L.R."/>
            <person name="Jonkers W."/>
            <person name="O'Donnell K."/>
            <person name="Ploetz R."/>
            <person name="Steinberg C."/>
            <person name="Schwartz D.C."/>
            <person name="VanEtten H."/>
            <person name="Zhou S."/>
            <person name="Young S.K."/>
            <person name="Zeng Q."/>
            <person name="Gargeya S."/>
            <person name="Fitzgerald M."/>
            <person name="Abouelleil A."/>
            <person name="Alvarado L."/>
            <person name="Chapman S.B."/>
            <person name="Gainer-Dewar J."/>
            <person name="Goldberg J."/>
            <person name="Griggs A."/>
            <person name="Gujja S."/>
            <person name="Hansen M."/>
            <person name="Howarth C."/>
            <person name="Imamovic A."/>
            <person name="Ireland A."/>
            <person name="Larimer J."/>
            <person name="McCowan C."/>
            <person name="Murphy C."/>
            <person name="Pearson M."/>
            <person name="Poon T.W."/>
            <person name="Priest M."/>
            <person name="Roberts A."/>
            <person name="Saif S."/>
            <person name="Shea T."/>
            <person name="Sykes S."/>
            <person name="Wortman J."/>
            <person name="Nusbaum C."/>
            <person name="Birren B."/>
        </authorList>
    </citation>
    <scope>NUCLEOTIDE SEQUENCE</scope>
    <source>
        <strain evidence="1">Fo47</strain>
    </source>
</reference>
<gene>
    <name evidence="1" type="ORF">FOZG_15799</name>
</gene>
<reference evidence="1" key="1">
    <citation type="submission" date="2011-06" db="EMBL/GenBank/DDBJ databases">
        <title>The Genome Sequence of Fusarium oxysporum Fo47.</title>
        <authorList>
            <consortium name="The Broad Institute Genome Sequencing Platform"/>
            <person name="Ma L.-J."/>
            <person name="Gale L.R."/>
            <person name="Schwartz D.C."/>
            <person name="Zhou S."/>
            <person name="Corby-Kistler H."/>
            <person name="Young S.K."/>
            <person name="Zeng Q."/>
            <person name="Gargeya S."/>
            <person name="Fitzgerald M."/>
            <person name="Haas B."/>
            <person name="Abouelleil A."/>
            <person name="Alvarado L."/>
            <person name="Arachchi H.M."/>
            <person name="Berlin A."/>
            <person name="Brown A."/>
            <person name="Chapman S.B."/>
            <person name="Chen Z."/>
            <person name="Dunbar C."/>
            <person name="Freedman E."/>
            <person name="Gearin G."/>
            <person name="Gellesch M."/>
            <person name="Goldberg J."/>
            <person name="Griggs A."/>
            <person name="Gujja S."/>
            <person name="Heiman D."/>
            <person name="Howarth C."/>
            <person name="Larson L."/>
            <person name="Lui A."/>
            <person name="MacDonald P.J.P."/>
            <person name="Mehta T."/>
            <person name="Montmayeur A."/>
            <person name="Murphy C."/>
            <person name="Neiman D."/>
            <person name="Pearson M."/>
            <person name="Priest M."/>
            <person name="Roberts A."/>
            <person name="Saif S."/>
            <person name="Shea T."/>
            <person name="Shenoy N."/>
            <person name="Sisk P."/>
            <person name="Stolte C."/>
            <person name="Sykes S."/>
            <person name="Wortman J."/>
            <person name="Nusbaum C."/>
            <person name="Birren B."/>
        </authorList>
    </citation>
    <scope>NUCLEOTIDE SEQUENCE [LARGE SCALE GENOMIC DNA]</scope>
    <source>
        <strain evidence="1">Fo47</strain>
    </source>
</reference>
<dbReference type="Proteomes" id="UP000030766">
    <property type="component" value="Unassembled WGS sequence"/>
</dbReference>
<proteinExistence type="predicted"/>
<dbReference type="AlphaFoldDB" id="W9JPY6"/>